<comment type="caution">
    <text evidence="1">The sequence shown here is derived from an EMBL/GenBank/DDBJ whole genome shotgun (WGS) entry which is preliminary data.</text>
</comment>
<gene>
    <name evidence="1" type="ORF">C8D95_1121</name>
</gene>
<accession>A0A316G031</accession>
<name>A0A316G031_9RHOB</name>
<sequence>PAFIAATAILLTDRISEGGGTDDLYWNWEAFRDHYRLADPPVRAALMNGFRLSGDKGRVILGDGPTQDECLTRGDDDVLSIVSGAGLRALAQAIAEDVPPDEAGALWQDAATLPLSWQAVAGFRYLYERAGSMNPPDAHQAPLIPWT</sequence>
<dbReference type="EMBL" id="QGGV01000012">
    <property type="protein sequence ID" value="PWK54013.1"/>
    <property type="molecule type" value="Genomic_DNA"/>
</dbReference>
<evidence type="ECO:0000313" key="1">
    <source>
        <dbReference type="EMBL" id="PWK54013.1"/>
    </source>
</evidence>
<dbReference type="AlphaFoldDB" id="A0A316G031"/>
<proteinExistence type="predicted"/>
<reference evidence="1 2" key="1">
    <citation type="submission" date="2018-05" db="EMBL/GenBank/DDBJ databases">
        <title>Genomic Encyclopedia of Type Strains, Phase IV (KMG-IV): sequencing the most valuable type-strain genomes for metagenomic binning, comparative biology and taxonomic classification.</title>
        <authorList>
            <person name="Goeker M."/>
        </authorList>
    </citation>
    <scope>NUCLEOTIDE SEQUENCE [LARGE SCALE GENOMIC DNA]</scope>
    <source>
        <strain evidence="1 2">DSM 103371</strain>
    </source>
</reference>
<dbReference type="Proteomes" id="UP000245390">
    <property type="component" value="Unassembled WGS sequence"/>
</dbReference>
<keyword evidence="2" id="KW-1185">Reference proteome</keyword>
<protein>
    <submittedName>
        <fullName evidence="1">Uncharacterized protein</fullName>
    </submittedName>
</protein>
<organism evidence="1 2">
    <name type="scientific">Silicimonas algicola</name>
    <dbReference type="NCBI Taxonomy" id="1826607"/>
    <lineage>
        <taxon>Bacteria</taxon>
        <taxon>Pseudomonadati</taxon>
        <taxon>Pseudomonadota</taxon>
        <taxon>Alphaproteobacteria</taxon>
        <taxon>Rhodobacterales</taxon>
        <taxon>Paracoccaceae</taxon>
    </lineage>
</organism>
<feature type="non-terminal residue" evidence="1">
    <location>
        <position position="1"/>
    </location>
</feature>
<evidence type="ECO:0000313" key="2">
    <source>
        <dbReference type="Proteomes" id="UP000245390"/>
    </source>
</evidence>